<name>A0ABR7NLB4_9FIRM</name>
<proteinExistence type="predicted"/>
<gene>
    <name evidence="1" type="ORF">H8717_11835</name>
</gene>
<comment type="caution">
    <text evidence="1">The sequence shown here is derived from an EMBL/GenBank/DDBJ whole genome shotgun (WGS) entry which is preliminary data.</text>
</comment>
<accession>A0ABR7NLB4</accession>
<organism evidence="1 2">
    <name type="scientific">Yanshouia hominis</name>
    <dbReference type="NCBI Taxonomy" id="2763673"/>
    <lineage>
        <taxon>Bacteria</taxon>
        <taxon>Bacillati</taxon>
        <taxon>Bacillota</taxon>
        <taxon>Clostridia</taxon>
        <taxon>Eubacteriales</taxon>
        <taxon>Oscillospiraceae</taxon>
        <taxon>Yanshouia</taxon>
    </lineage>
</organism>
<dbReference type="EMBL" id="JACRTB010000021">
    <property type="protein sequence ID" value="MBC8577094.1"/>
    <property type="molecule type" value="Genomic_DNA"/>
</dbReference>
<evidence type="ECO:0000313" key="2">
    <source>
        <dbReference type="Proteomes" id="UP000658131"/>
    </source>
</evidence>
<reference evidence="1 2" key="1">
    <citation type="submission" date="2020-08" db="EMBL/GenBank/DDBJ databases">
        <title>Genome public.</title>
        <authorList>
            <person name="Liu C."/>
            <person name="Sun Q."/>
        </authorList>
    </citation>
    <scope>NUCLEOTIDE SEQUENCE [LARGE SCALE GENOMIC DNA]</scope>
    <source>
        <strain evidence="1 2">BX1</strain>
    </source>
</reference>
<protein>
    <submittedName>
        <fullName evidence="1">Uncharacterized protein</fullName>
    </submittedName>
</protein>
<sequence length="90" mass="10291">MCCVGTKNLLRDYDYLVRRFIDCGATAKESAVPYEALGVDEAEHLFARDNFMSLLFSGDIRRARGGYYLKNLKSPHFARCPLVQQALREQ</sequence>
<keyword evidence="2" id="KW-1185">Reference proteome</keyword>
<evidence type="ECO:0000313" key="1">
    <source>
        <dbReference type="EMBL" id="MBC8577094.1"/>
    </source>
</evidence>
<dbReference type="RefSeq" id="WP_262400559.1">
    <property type="nucleotide sequence ID" value="NZ_JACRTB010000021.1"/>
</dbReference>
<dbReference type="Proteomes" id="UP000658131">
    <property type="component" value="Unassembled WGS sequence"/>
</dbReference>